<organism evidence="1 2">
    <name type="scientific">Naganishia adeliensis</name>
    <dbReference type="NCBI Taxonomy" id="92952"/>
    <lineage>
        <taxon>Eukaryota</taxon>
        <taxon>Fungi</taxon>
        <taxon>Dikarya</taxon>
        <taxon>Basidiomycota</taxon>
        <taxon>Agaricomycotina</taxon>
        <taxon>Tremellomycetes</taxon>
        <taxon>Filobasidiales</taxon>
        <taxon>Filobasidiaceae</taxon>
        <taxon>Naganishia</taxon>
    </lineage>
</organism>
<sequence length="339" mass="37196">MALWGSIQVDKWIKAAFEDFDRRSATGEGKNVGELGNTLEDTIMADISEYAALRDGSMEIDPHRADPLDLQHSNGNTGDDAMAATAALLSQRPGPARSHDGAETSGISSGAQRAPVYSTPLANPVVPSPASARDISSRRAIELARKDKNRRGNLGDLSSGEEDGDADAESKSANSANKRKRGPAKKKVAAESVAEMVEGSHNSLIAPLNSVQKSESEVANQRLELERQREKRLEEEKVQREVKEQEERQAALEIRKLELSSRSRELAISEEQAQAEAALAKAEAKRKERQAESEAREYFLELCRKMNRESAGRIAFGRGEWEAVKEDILEFARAMLDDA</sequence>
<protein>
    <submittedName>
        <fullName evidence="1">Uncharacterized protein</fullName>
    </submittedName>
</protein>
<name>A0ACC2VWB7_9TREE</name>
<reference evidence="1" key="1">
    <citation type="submission" date="2023-04" db="EMBL/GenBank/DDBJ databases">
        <title>Draft Genome sequencing of Naganishia species isolated from polar environments using Oxford Nanopore Technology.</title>
        <authorList>
            <person name="Leo P."/>
            <person name="Venkateswaran K."/>
        </authorList>
    </citation>
    <scope>NUCLEOTIDE SEQUENCE</scope>
    <source>
        <strain evidence="1">MNA-CCFEE 5262</strain>
    </source>
</reference>
<evidence type="ECO:0000313" key="2">
    <source>
        <dbReference type="Proteomes" id="UP001230649"/>
    </source>
</evidence>
<dbReference type="EMBL" id="JASBWS010000061">
    <property type="protein sequence ID" value="KAJ9102911.1"/>
    <property type="molecule type" value="Genomic_DNA"/>
</dbReference>
<evidence type="ECO:0000313" key="1">
    <source>
        <dbReference type="EMBL" id="KAJ9102911.1"/>
    </source>
</evidence>
<keyword evidence="2" id="KW-1185">Reference proteome</keyword>
<dbReference type="Proteomes" id="UP001230649">
    <property type="component" value="Unassembled WGS sequence"/>
</dbReference>
<accession>A0ACC2VWB7</accession>
<comment type="caution">
    <text evidence="1">The sequence shown here is derived from an EMBL/GenBank/DDBJ whole genome shotgun (WGS) entry which is preliminary data.</text>
</comment>
<proteinExistence type="predicted"/>
<gene>
    <name evidence="1" type="ORF">QFC20_004877</name>
</gene>